<evidence type="ECO:0000259" key="3">
    <source>
        <dbReference type="Pfam" id="PF25963"/>
    </source>
</evidence>
<dbReference type="InterPro" id="IPR058633">
    <property type="entry name" value="EmrA/FarA_HH"/>
</dbReference>
<dbReference type="InterPro" id="IPR050739">
    <property type="entry name" value="MFP"/>
</dbReference>
<dbReference type="Gene3D" id="2.40.50.100">
    <property type="match status" value="1"/>
</dbReference>
<dbReference type="Pfam" id="PF25885">
    <property type="entry name" value="HH_EMRA"/>
    <property type="match status" value="1"/>
</dbReference>
<evidence type="ECO:0000313" key="5">
    <source>
        <dbReference type="Proteomes" id="UP001501321"/>
    </source>
</evidence>
<keyword evidence="5" id="KW-1185">Reference proteome</keyword>
<accession>A0ABP8QHV7</accession>
<gene>
    <name evidence="4" type="primary">emrA</name>
    <name evidence="4" type="ORF">GCM10023095_29520</name>
</gene>
<dbReference type="Pfam" id="PF25963">
    <property type="entry name" value="Beta-barrel_AAEA"/>
    <property type="match status" value="1"/>
</dbReference>
<comment type="caution">
    <text evidence="4">The sequence shown here is derived from an EMBL/GenBank/DDBJ whole genome shotgun (WGS) entry which is preliminary data.</text>
</comment>
<dbReference type="RefSeq" id="WP_345014497.1">
    <property type="nucleotide sequence ID" value="NZ_BAABFC010000024.1"/>
</dbReference>
<dbReference type="Proteomes" id="UP001501321">
    <property type="component" value="Unassembled WGS sequence"/>
</dbReference>
<dbReference type="PANTHER" id="PTHR30386:SF19">
    <property type="entry name" value="MULTIDRUG EXPORT PROTEIN EMRA-RELATED"/>
    <property type="match status" value="1"/>
</dbReference>
<name>A0ABP8QHV7_9GAMM</name>
<dbReference type="InterPro" id="IPR058634">
    <property type="entry name" value="AaeA-lik-b-barrel"/>
</dbReference>
<feature type="domain" description="Multidrug export protein EmrA/FarA alpha-helical hairpin" evidence="2">
    <location>
        <begin position="82"/>
        <end position="203"/>
    </location>
</feature>
<dbReference type="EMBL" id="BAABFC010000024">
    <property type="protein sequence ID" value="GAA4503373.1"/>
    <property type="molecule type" value="Genomic_DNA"/>
</dbReference>
<dbReference type="Gene3D" id="2.40.30.170">
    <property type="match status" value="1"/>
</dbReference>
<sequence>MSAHSPARKKALLGLSSLFVLAALGAAGWWYLHQGSETTDDAYVAGNVVPVSSRVAGNVLSLHGEETQQVAAGSLLVALDETDAKLALLRAQTQLAQTVRQLSQQQRQLGQLAATVGLRQAELDRAQGDQARREVLGQSNAVGREEVLHARQSVAEAKAAVAVAQAEQAALQAKLLTTPLAQQPEVLYAAEQLREAWLSLQRTRILSPVNGLIAKRNVQVGSHVAVGASLFAVVPMDQLWVDANFKEIQLAKIRVGQAATLSADLYGDEVVYHGTVEGLAAGTGSVFSLLPAQNATGNWLKVVQRLPVRIKLDAAELARHPLRLGLSMLVTVDVSDTSGAHVTDAPVDNAIASTDVLTQDMAPVDSLIAQIIADNSQAG</sequence>
<evidence type="ECO:0000256" key="1">
    <source>
        <dbReference type="ARBA" id="ARBA00004196"/>
    </source>
</evidence>
<reference evidence="5" key="1">
    <citation type="journal article" date="2019" name="Int. J. Syst. Evol. Microbiol.">
        <title>The Global Catalogue of Microorganisms (GCM) 10K type strain sequencing project: providing services to taxonomists for standard genome sequencing and annotation.</title>
        <authorList>
            <consortium name="The Broad Institute Genomics Platform"/>
            <consortium name="The Broad Institute Genome Sequencing Center for Infectious Disease"/>
            <person name="Wu L."/>
            <person name="Ma J."/>
        </authorList>
    </citation>
    <scope>NUCLEOTIDE SEQUENCE [LARGE SCALE GENOMIC DNA]</scope>
    <source>
        <strain evidence="5">JCM 32226</strain>
    </source>
</reference>
<protein>
    <submittedName>
        <fullName evidence="4">Multidrug efflux MFS transporter periplasmic adaptor subunit EmrA</fullName>
    </submittedName>
</protein>
<proteinExistence type="predicted"/>
<dbReference type="PANTHER" id="PTHR30386">
    <property type="entry name" value="MEMBRANE FUSION SUBUNIT OF EMRAB-TOLC MULTIDRUG EFFLUX PUMP"/>
    <property type="match status" value="1"/>
</dbReference>
<comment type="subcellular location">
    <subcellularLocation>
        <location evidence="1">Cell envelope</location>
    </subcellularLocation>
</comment>
<feature type="domain" description="p-hydroxybenzoic acid efflux pump subunit AaeA-like beta-barrel" evidence="3">
    <location>
        <begin position="240"/>
        <end position="317"/>
    </location>
</feature>
<evidence type="ECO:0000259" key="2">
    <source>
        <dbReference type="Pfam" id="PF25885"/>
    </source>
</evidence>
<dbReference type="SUPFAM" id="SSF111369">
    <property type="entry name" value="HlyD-like secretion proteins"/>
    <property type="match status" value="1"/>
</dbReference>
<evidence type="ECO:0000313" key="4">
    <source>
        <dbReference type="EMBL" id="GAA4503373.1"/>
    </source>
</evidence>
<organism evidence="4 5">
    <name type="scientific">Pseudaeromonas paramecii</name>
    <dbReference type="NCBI Taxonomy" id="2138166"/>
    <lineage>
        <taxon>Bacteria</taxon>
        <taxon>Pseudomonadati</taxon>
        <taxon>Pseudomonadota</taxon>
        <taxon>Gammaproteobacteria</taxon>
        <taxon>Aeromonadales</taxon>
        <taxon>Aeromonadaceae</taxon>
        <taxon>Pseudaeromonas</taxon>
    </lineage>
</organism>